<organism evidence="4">
    <name type="scientific">Aegilops tauschii</name>
    <name type="common">Tausch's goatgrass</name>
    <name type="synonym">Aegilops squarrosa</name>
    <dbReference type="NCBI Taxonomy" id="37682"/>
    <lineage>
        <taxon>Eukaryota</taxon>
        <taxon>Viridiplantae</taxon>
        <taxon>Streptophyta</taxon>
        <taxon>Embryophyta</taxon>
        <taxon>Tracheophyta</taxon>
        <taxon>Spermatophyta</taxon>
        <taxon>Magnoliopsida</taxon>
        <taxon>Liliopsida</taxon>
        <taxon>Poales</taxon>
        <taxon>Poaceae</taxon>
        <taxon>BOP clade</taxon>
        <taxon>Pooideae</taxon>
        <taxon>Triticodae</taxon>
        <taxon>Triticeae</taxon>
        <taxon>Triticinae</taxon>
        <taxon>Aegilops</taxon>
    </lineage>
</organism>
<proteinExistence type="predicted"/>
<evidence type="ECO:0000256" key="2">
    <source>
        <dbReference type="ARBA" id="ARBA00022729"/>
    </source>
</evidence>
<keyword evidence="2" id="KW-0732">Signal</keyword>
<accession>M8CF89</accession>
<evidence type="ECO:0000256" key="1">
    <source>
        <dbReference type="ARBA" id="ARBA00004167"/>
    </source>
</evidence>
<protein>
    <recommendedName>
        <fullName evidence="3">Wall-associated receptor kinase galacturonan-binding domain-containing protein</fullName>
    </recommendedName>
</protein>
<dbReference type="InterPro" id="IPR025287">
    <property type="entry name" value="WAK_GUB"/>
</dbReference>
<sequence length="227" mass="23932">MPQAVLLLAVSCAAVLAAGVSGQPVSPAAERTNCPAKCGDVEIHYPFGIGPGCSMDADFEVTCNETTSPPSLQLGNILIANITLETAQMVVYTFLTYSCRVPGSNNTIYAQTQSMELSVSSTTFLVSPSDNVFTSVGCNSLAQLVGHSGTDYHTGCITTGHGCCEASIMPGLFLVNVSWSDWAEESDYHVPGNLCQYAFVATKGWSYLAGRTGKLLDFQGSFPIMGT</sequence>
<feature type="domain" description="Wall-associated receptor kinase galacturonan-binding" evidence="3">
    <location>
        <begin position="34"/>
        <end position="92"/>
    </location>
</feature>
<evidence type="ECO:0000259" key="3">
    <source>
        <dbReference type="Pfam" id="PF13947"/>
    </source>
</evidence>
<dbReference type="GO" id="GO:0016020">
    <property type="term" value="C:membrane"/>
    <property type="evidence" value="ECO:0007669"/>
    <property type="project" value="UniProtKB-SubCell"/>
</dbReference>
<dbReference type="AlphaFoldDB" id="M8CF89"/>
<comment type="subcellular location">
    <subcellularLocation>
        <location evidence="1">Membrane</location>
        <topology evidence="1">Single-pass membrane protein</topology>
    </subcellularLocation>
</comment>
<dbReference type="Pfam" id="PF13947">
    <property type="entry name" value="GUB_WAK_bind"/>
    <property type="match status" value="1"/>
</dbReference>
<dbReference type="ExpressionAtlas" id="M8CF89">
    <property type="expression patterns" value="baseline"/>
</dbReference>
<reference evidence="4" key="1">
    <citation type="submission" date="2015-06" db="UniProtKB">
        <authorList>
            <consortium name="EnsemblPlants"/>
        </authorList>
    </citation>
    <scope>IDENTIFICATION</scope>
</reference>
<evidence type="ECO:0000313" key="4">
    <source>
        <dbReference type="EnsemblPlants" id="EMT21826"/>
    </source>
</evidence>
<name>M8CF89_AEGTA</name>
<dbReference type="GO" id="GO:0030247">
    <property type="term" value="F:polysaccharide binding"/>
    <property type="evidence" value="ECO:0007669"/>
    <property type="project" value="InterPro"/>
</dbReference>
<dbReference type="PANTHER" id="PTHR33491">
    <property type="entry name" value="OSJNBA0016N04.9 PROTEIN"/>
    <property type="match status" value="1"/>
</dbReference>
<dbReference type="EnsemblPlants" id="EMT21826">
    <property type="protein sequence ID" value="EMT21826"/>
    <property type="gene ID" value="F775_32988"/>
</dbReference>